<dbReference type="GO" id="GO:0048011">
    <property type="term" value="P:neurotrophin TRK receptor signaling pathway"/>
    <property type="evidence" value="ECO:0007669"/>
    <property type="project" value="InterPro"/>
</dbReference>
<evidence type="ECO:0000259" key="2">
    <source>
        <dbReference type="Pfam" id="PF22911"/>
    </source>
</evidence>
<feature type="compositionally biased region" description="Acidic residues" evidence="1">
    <location>
        <begin position="157"/>
        <end position="182"/>
    </location>
</feature>
<dbReference type="AlphaFoldDB" id="A0A8C8RY59"/>
<evidence type="ECO:0000256" key="1">
    <source>
        <dbReference type="SAM" id="MobiDB-lite"/>
    </source>
</evidence>
<evidence type="ECO:0000313" key="4">
    <source>
        <dbReference type="Proteomes" id="UP000694393"/>
    </source>
</evidence>
<keyword evidence="4" id="KW-1185">Reference proteome</keyword>
<dbReference type="PANTHER" id="PTHR21844:SF2">
    <property type="entry name" value="PROLINE-RICH AKT1 SUBSTRATE 1"/>
    <property type="match status" value="1"/>
</dbReference>
<protein>
    <submittedName>
        <fullName evidence="3">AKT1 substrate 1</fullName>
    </submittedName>
</protein>
<feature type="compositionally biased region" description="Basic and acidic residues" evidence="1">
    <location>
        <begin position="215"/>
        <end position="234"/>
    </location>
</feature>
<sequence length="275" mass="29941">MTGMADNHKESWAALIAAAERYRRQTGNEVVLLTAYRAPQPGGYGYTQHGRGALGDATQRYLEDITVVHRTTAFTYAPHPPVAPRSPPTLYSRSCPPQDLPASPHRTASAQGAPAEASGRRGPAKEEEEEKSVLATRETEAPGKQLTPSDTTGLFVMDEDSPSQDYEPFFDSDPESTDDGSLSEDAPGQLPPAPPTHQYAKSLPMSVPVWAFRKPGPEQRSSDEDNTKHSSPDLEKIAASMRALALRGADGTEMFGDLPRPRLNTGDLQKLQRKY</sequence>
<organism evidence="3 4">
    <name type="scientific">Pelusios castaneus</name>
    <name type="common">West African mud turtle</name>
    <dbReference type="NCBI Taxonomy" id="367368"/>
    <lineage>
        <taxon>Eukaryota</taxon>
        <taxon>Metazoa</taxon>
        <taxon>Chordata</taxon>
        <taxon>Craniata</taxon>
        <taxon>Vertebrata</taxon>
        <taxon>Euteleostomi</taxon>
        <taxon>Archelosauria</taxon>
        <taxon>Testudinata</taxon>
        <taxon>Testudines</taxon>
        <taxon>Pleurodira</taxon>
        <taxon>Pelomedusidae</taxon>
        <taxon>Pelusios</taxon>
    </lineage>
</organism>
<dbReference type="GO" id="GO:0005737">
    <property type="term" value="C:cytoplasm"/>
    <property type="evidence" value="ECO:0007669"/>
    <property type="project" value="TreeGrafter"/>
</dbReference>
<feature type="region of interest" description="Disordered" evidence="1">
    <location>
        <begin position="252"/>
        <end position="275"/>
    </location>
</feature>
<dbReference type="Pfam" id="PF22911">
    <property type="entry name" value="PRAS_NT"/>
    <property type="match status" value="1"/>
</dbReference>
<proteinExistence type="predicted"/>
<dbReference type="PANTHER" id="PTHR21844">
    <property type="entry name" value="AKT1 SUBSTRATE 1 PROTEIN"/>
    <property type="match status" value="1"/>
</dbReference>
<reference evidence="3" key="1">
    <citation type="submission" date="2025-08" db="UniProtKB">
        <authorList>
            <consortium name="Ensembl"/>
        </authorList>
    </citation>
    <scope>IDENTIFICATION</scope>
</reference>
<dbReference type="InterPro" id="IPR055192">
    <property type="entry name" value="PRAS_NT"/>
</dbReference>
<dbReference type="Ensembl" id="ENSPCET00000011770.1">
    <property type="protein sequence ID" value="ENSPCEP00000011398.1"/>
    <property type="gene ID" value="ENSPCEG00000009021.1"/>
</dbReference>
<feature type="compositionally biased region" description="Pro residues" evidence="1">
    <location>
        <begin position="78"/>
        <end position="87"/>
    </location>
</feature>
<reference evidence="3" key="2">
    <citation type="submission" date="2025-09" db="UniProtKB">
        <authorList>
            <consortium name="Ensembl"/>
        </authorList>
    </citation>
    <scope>IDENTIFICATION</scope>
</reference>
<evidence type="ECO:0000313" key="3">
    <source>
        <dbReference type="Ensembl" id="ENSPCEP00000011398.1"/>
    </source>
</evidence>
<dbReference type="GO" id="GO:0032007">
    <property type="term" value="P:negative regulation of TOR signaling"/>
    <property type="evidence" value="ECO:0007669"/>
    <property type="project" value="InterPro"/>
</dbReference>
<dbReference type="Proteomes" id="UP000694393">
    <property type="component" value="Unplaced"/>
</dbReference>
<dbReference type="InterPro" id="IPR026682">
    <property type="entry name" value="AKT1S1"/>
</dbReference>
<dbReference type="Pfam" id="PF15798">
    <property type="entry name" value="PRAS"/>
    <property type="match status" value="1"/>
</dbReference>
<name>A0A8C8RY59_9SAUR</name>
<feature type="region of interest" description="Disordered" evidence="1">
    <location>
        <begin position="76"/>
        <end position="234"/>
    </location>
</feature>
<feature type="domain" description="Proline-rich AKT1 substrate 1 N-terminal" evidence="2">
    <location>
        <begin position="8"/>
        <end position="73"/>
    </location>
</feature>
<accession>A0A8C8RY59</accession>